<sequence>MVQTPLSPDILYPDSDGLPMAENTEQYEWIVRLVTNLKHLLKDQEAFVAGDLLWYPLQVEEPPAPCQAPDAMVAFGRPPGYRGSYKQWEEDNIAPQVVFEILSPTNTRREMAEKQKFYEEHGVLEAYYYDPERKDFWGFVREAPDEVCTLITALYLPWTSPLLQIRFELFEDGLSVFYPDGEEFQEPEALLLERDQARLAQQQAQLERQQAQAERNEAKLAQQQAQAERDRAQEKLNQALAKLQELGIDPDTL</sequence>
<dbReference type="Gene3D" id="3.90.1570.10">
    <property type="entry name" value="tt1808, chain A"/>
    <property type="match status" value="1"/>
</dbReference>
<evidence type="ECO:0000256" key="1">
    <source>
        <dbReference type="SAM" id="MobiDB-lite"/>
    </source>
</evidence>
<keyword evidence="4" id="KW-1185">Reference proteome</keyword>
<dbReference type="InterPro" id="IPR008538">
    <property type="entry name" value="Uma2"/>
</dbReference>
<comment type="caution">
    <text evidence="3">The sequence shown here is derived from an EMBL/GenBank/DDBJ whole genome shotgun (WGS) entry which is preliminary data.</text>
</comment>
<feature type="domain" description="Putative restriction endonuclease" evidence="2">
    <location>
        <begin position="28"/>
        <end position="144"/>
    </location>
</feature>
<organism evidence="3 4">
    <name type="scientific">Roseofilum capinflatum BLCC-M114</name>
    <dbReference type="NCBI Taxonomy" id="3022440"/>
    <lineage>
        <taxon>Bacteria</taxon>
        <taxon>Bacillati</taxon>
        <taxon>Cyanobacteriota</taxon>
        <taxon>Cyanophyceae</taxon>
        <taxon>Desertifilales</taxon>
        <taxon>Desertifilaceae</taxon>
        <taxon>Roseofilum</taxon>
        <taxon>Roseofilum capinflatum</taxon>
    </lineage>
</organism>
<reference evidence="3 4" key="1">
    <citation type="submission" date="2023-01" db="EMBL/GenBank/DDBJ databases">
        <title>Novel diversity within Roseofilum (Cyanobacteria; Desertifilaceae) from marine benthic mats with descriptions of four novel species.</title>
        <authorList>
            <person name="Wang Y."/>
            <person name="Berthold D.E."/>
            <person name="Hu J."/>
            <person name="Lefler F.W."/>
            <person name="Laughinghouse H.D. IV."/>
        </authorList>
    </citation>
    <scope>NUCLEOTIDE SEQUENCE [LARGE SCALE GENOMIC DNA]</scope>
    <source>
        <strain evidence="3 4">BLCC-M114</strain>
    </source>
</reference>
<dbReference type="Proteomes" id="UP001235849">
    <property type="component" value="Unassembled WGS sequence"/>
</dbReference>
<dbReference type="Pfam" id="PF05685">
    <property type="entry name" value="Uma2"/>
    <property type="match status" value="1"/>
</dbReference>
<feature type="region of interest" description="Disordered" evidence="1">
    <location>
        <begin position="205"/>
        <end position="233"/>
    </location>
</feature>
<evidence type="ECO:0000313" key="3">
    <source>
        <dbReference type="EMBL" id="MDJ1176820.1"/>
    </source>
</evidence>
<dbReference type="GO" id="GO:0004519">
    <property type="term" value="F:endonuclease activity"/>
    <property type="evidence" value="ECO:0007669"/>
    <property type="project" value="UniProtKB-KW"/>
</dbReference>
<dbReference type="EMBL" id="JAQOSO010000114">
    <property type="protein sequence ID" value="MDJ1176820.1"/>
    <property type="molecule type" value="Genomic_DNA"/>
</dbReference>
<accession>A0ABT7BCA2</accession>
<dbReference type="InterPro" id="IPR012296">
    <property type="entry name" value="Nuclease_put_TT1808"/>
</dbReference>
<dbReference type="InterPro" id="IPR011335">
    <property type="entry name" value="Restrct_endonuc-II-like"/>
</dbReference>
<dbReference type="PANTHER" id="PTHR33352:SF2">
    <property type="entry name" value="SLL0995 PROTEIN"/>
    <property type="match status" value="1"/>
</dbReference>
<dbReference type="PANTHER" id="PTHR33352">
    <property type="entry name" value="SLR1095 PROTEIN"/>
    <property type="match status" value="1"/>
</dbReference>
<gene>
    <name evidence="3" type="ORF">PMG25_22275</name>
</gene>
<evidence type="ECO:0000259" key="2">
    <source>
        <dbReference type="Pfam" id="PF05685"/>
    </source>
</evidence>
<name>A0ABT7BCA2_9CYAN</name>
<evidence type="ECO:0000313" key="4">
    <source>
        <dbReference type="Proteomes" id="UP001235849"/>
    </source>
</evidence>
<keyword evidence="3" id="KW-0378">Hydrolase</keyword>
<dbReference type="SUPFAM" id="SSF52980">
    <property type="entry name" value="Restriction endonuclease-like"/>
    <property type="match status" value="1"/>
</dbReference>
<proteinExistence type="predicted"/>
<keyword evidence="3" id="KW-0255">Endonuclease</keyword>
<keyword evidence="3" id="KW-0540">Nuclease</keyword>
<protein>
    <submittedName>
        <fullName evidence="3">Uma2 family endonuclease</fullName>
    </submittedName>
</protein>
<dbReference type="RefSeq" id="WP_283769090.1">
    <property type="nucleotide sequence ID" value="NZ_JAQOSO010000114.1"/>
</dbReference>
<dbReference type="CDD" id="cd06260">
    <property type="entry name" value="DUF820-like"/>
    <property type="match status" value="1"/>
</dbReference>